<feature type="domain" description="LRRK2 ARM repeat" evidence="3">
    <location>
        <begin position="308"/>
        <end position="662"/>
    </location>
</feature>
<dbReference type="Gene3D" id="1.25.10.10">
    <property type="entry name" value="Leucine-rich Repeat Variant"/>
    <property type="match status" value="2"/>
</dbReference>
<dbReference type="PANTHER" id="PTHR22895:SF0">
    <property type="entry name" value="ARMADILLO REPEAT-CONTAINING PROTEIN 6"/>
    <property type="match status" value="1"/>
</dbReference>
<dbReference type="SUPFAM" id="SSF48371">
    <property type="entry name" value="ARM repeat"/>
    <property type="match status" value="2"/>
</dbReference>
<evidence type="ECO:0000256" key="1">
    <source>
        <dbReference type="ARBA" id="ARBA00022737"/>
    </source>
</evidence>
<evidence type="ECO:0000313" key="4">
    <source>
        <dbReference type="EMBL" id="EKC25606.1"/>
    </source>
</evidence>
<dbReference type="SMART" id="SM00185">
    <property type="entry name" value="ARM"/>
    <property type="match status" value="6"/>
</dbReference>
<dbReference type="InterPro" id="IPR056597">
    <property type="entry name" value="ARM_LRRK2"/>
</dbReference>
<feature type="compositionally biased region" description="Polar residues" evidence="2">
    <location>
        <begin position="1"/>
        <end position="13"/>
    </location>
</feature>
<name>K1QVN3_MAGGI</name>
<reference evidence="4" key="1">
    <citation type="journal article" date="2012" name="Nature">
        <title>The oyster genome reveals stress adaptation and complexity of shell formation.</title>
        <authorList>
            <person name="Zhang G."/>
            <person name="Fang X."/>
            <person name="Guo X."/>
            <person name="Li L."/>
            <person name="Luo R."/>
            <person name="Xu F."/>
            <person name="Yang P."/>
            <person name="Zhang L."/>
            <person name="Wang X."/>
            <person name="Qi H."/>
            <person name="Xiong Z."/>
            <person name="Que H."/>
            <person name="Xie Y."/>
            <person name="Holland P.W."/>
            <person name="Paps J."/>
            <person name="Zhu Y."/>
            <person name="Wu F."/>
            <person name="Chen Y."/>
            <person name="Wang J."/>
            <person name="Peng C."/>
            <person name="Meng J."/>
            <person name="Yang L."/>
            <person name="Liu J."/>
            <person name="Wen B."/>
            <person name="Zhang N."/>
            <person name="Huang Z."/>
            <person name="Zhu Q."/>
            <person name="Feng Y."/>
            <person name="Mount A."/>
            <person name="Hedgecock D."/>
            <person name="Xu Z."/>
            <person name="Liu Y."/>
            <person name="Domazet-Loso T."/>
            <person name="Du Y."/>
            <person name="Sun X."/>
            <person name="Zhang S."/>
            <person name="Liu B."/>
            <person name="Cheng P."/>
            <person name="Jiang X."/>
            <person name="Li J."/>
            <person name="Fan D."/>
            <person name="Wang W."/>
            <person name="Fu W."/>
            <person name="Wang T."/>
            <person name="Wang B."/>
            <person name="Zhang J."/>
            <person name="Peng Z."/>
            <person name="Li Y."/>
            <person name="Li N."/>
            <person name="Wang J."/>
            <person name="Chen M."/>
            <person name="He Y."/>
            <person name="Tan F."/>
            <person name="Song X."/>
            <person name="Zheng Q."/>
            <person name="Huang R."/>
            <person name="Yang H."/>
            <person name="Du X."/>
            <person name="Chen L."/>
            <person name="Yang M."/>
            <person name="Gaffney P.M."/>
            <person name="Wang S."/>
            <person name="Luo L."/>
            <person name="She Z."/>
            <person name="Ming Y."/>
            <person name="Huang W."/>
            <person name="Zhang S."/>
            <person name="Huang B."/>
            <person name="Zhang Y."/>
            <person name="Qu T."/>
            <person name="Ni P."/>
            <person name="Miao G."/>
            <person name="Wang J."/>
            <person name="Wang Q."/>
            <person name="Steinberg C.E."/>
            <person name="Wang H."/>
            <person name="Li N."/>
            <person name="Qian L."/>
            <person name="Zhang G."/>
            <person name="Li Y."/>
            <person name="Yang H."/>
            <person name="Liu X."/>
            <person name="Wang J."/>
            <person name="Yin Y."/>
            <person name="Wang J."/>
        </authorList>
    </citation>
    <scope>NUCLEOTIDE SEQUENCE [LARGE SCALE GENOMIC DNA]</scope>
    <source>
        <strain evidence="4">05x7-T-G4-1.051#20</strain>
    </source>
</reference>
<dbReference type="InterPro" id="IPR011989">
    <property type="entry name" value="ARM-like"/>
</dbReference>
<evidence type="ECO:0000256" key="2">
    <source>
        <dbReference type="SAM" id="MobiDB-lite"/>
    </source>
</evidence>
<feature type="domain" description="LRRK2 ARM repeat" evidence="3">
    <location>
        <begin position="726"/>
        <end position="860"/>
    </location>
</feature>
<dbReference type="Pfam" id="PF23744">
    <property type="entry name" value="ARM_LRRK2"/>
    <property type="match status" value="2"/>
</dbReference>
<dbReference type="InterPro" id="IPR016024">
    <property type="entry name" value="ARM-type_fold"/>
</dbReference>
<dbReference type="InterPro" id="IPR000225">
    <property type="entry name" value="Armadillo"/>
</dbReference>
<evidence type="ECO:0000259" key="3">
    <source>
        <dbReference type="Pfam" id="PF23744"/>
    </source>
</evidence>
<dbReference type="PROSITE" id="PS50176">
    <property type="entry name" value="ARM_REPEAT"/>
    <property type="match status" value="1"/>
</dbReference>
<dbReference type="InParanoid" id="K1QVN3"/>
<dbReference type="PANTHER" id="PTHR22895">
    <property type="entry name" value="ARMADILLO REPEAT-CONTAINING PROTEIN 6"/>
    <property type="match status" value="1"/>
</dbReference>
<gene>
    <name evidence="4" type="ORF">CGI_10010390</name>
</gene>
<dbReference type="AlphaFoldDB" id="K1QVN3"/>
<dbReference type="EMBL" id="JH818653">
    <property type="protein sequence ID" value="EKC25606.1"/>
    <property type="molecule type" value="Genomic_DNA"/>
</dbReference>
<sequence>MSSKTEQLSNGSNDFDRGNPFSSPSVGDNFSQSVNGDGCSKAVSKSTAIKSRRLRIPNTCSQLDLLLGTTEDKNQLQGKKILQRPSRLADLTYENSPPKRNKSFIYKSCKLEKGKIEQDCNLPQISEEQVMPSLPIEMLNKNEKLRKSSSYVFHQAHRRDSVVAKEFSDSDRSETRRTSFAAPHKRRNSRYDIHRISTDESVEWSFDHIQDVFKDRQTISTSLQAQRLETDGRNYVCVSLDSIRRALSEVGVTSGSACIRSFVGQSYLVFNCQENQLMPPEKEGKDSDTMPPLVSETQKCKQPSIEELIKLMKERPQDVKAQLTGCRCMGQFAYDDSLSVLLAKNEGISCLMTAMVKFTGQDEIVTSAISSLARMCAASDASCVHVQKNDGISELLRLMTSNRDLQVIEGTVDILGSMSAVDQTAKNVMYIGGVHVIINVMKKFQNEDLVHENACRALGSFAAHEDLCSDVSNAGALNVVMHTLKTFSDSTAVLECALWALACLSKCKKAQKQFIQDGKVKIVLERMTTYLDCPVVQEHGSLIIGTLAVSKSHRSVLERLNASQTIVTALLHHEKSDRIHENGQIALTNLSAEVYGNKYTVVKNGGVQAAITSLTKMSHNPDVVDLALKLLGNLIELGITTSELDAIERVICTVPDVLQNNNGEDVYLVQFYEKVVSTVNGCKMFVDCGSFDKMVDLLTINSTTYDVQFHGCKVMAALAMNGFHKKRSSEVLSLIHNVMRNFPGKLDLHIVCCGALCYLTEEQDSTSMVFLHQHGMSTLMTTLRRFQDEHRLVVVAFMALENLLKSVAANEDNDKLIKSYDVKLIEGYDVLSVIDIMSRFPDVVDIQVFGCKLLTLATDDDMKKELDTTPLLDILDRRKSMQDAVMWARRALQRIRPGGYQRSTQ</sequence>
<accession>K1QVN3</accession>
<feature type="region of interest" description="Disordered" evidence="2">
    <location>
        <begin position="1"/>
        <end position="41"/>
    </location>
</feature>
<feature type="compositionally biased region" description="Polar residues" evidence="2">
    <location>
        <begin position="20"/>
        <end position="35"/>
    </location>
</feature>
<protein>
    <recommendedName>
        <fullName evidence="3">LRRK2 ARM repeat domain-containing protein</fullName>
    </recommendedName>
</protein>
<proteinExistence type="predicted"/>
<dbReference type="HOGENOM" id="CLU_320606_0_0_1"/>
<keyword evidence="1" id="KW-0677">Repeat</keyword>
<organism evidence="4">
    <name type="scientific">Magallana gigas</name>
    <name type="common">Pacific oyster</name>
    <name type="synonym">Crassostrea gigas</name>
    <dbReference type="NCBI Taxonomy" id="29159"/>
    <lineage>
        <taxon>Eukaryota</taxon>
        <taxon>Metazoa</taxon>
        <taxon>Spiralia</taxon>
        <taxon>Lophotrochozoa</taxon>
        <taxon>Mollusca</taxon>
        <taxon>Bivalvia</taxon>
        <taxon>Autobranchia</taxon>
        <taxon>Pteriomorphia</taxon>
        <taxon>Ostreida</taxon>
        <taxon>Ostreoidea</taxon>
        <taxon>Ostreidae</taxon>
        <taxon>Magallana</taxon>
    </lineage>
</organism>